<proteinExistence type="predicted"/>
<gene>
    <name evidence="2" type="primary">Acey_s0767.g2181</name>
    <name evidence="2" type="ORF">Y032_0767g2181</name>
</gene>
<accession>A0A016WD41</accession>
<comment type="caution">
    <text evidence="2">The sequence shown here is derived from an EMBL/GenBank/DDBJ whole genome shotgun (WGS) entry which is preliminary data.</text>
</comment>
<keyword evidence="3" id="KW-1185">Reference proteome</keyword>
<feature type="domain" description="Reverse transcriptase" evidence="1">
    <location>
        <begin position="6"/>
        <end position="154"/>
    </location>
</feature>
<dbReference type="Pfam" id="PF00078">
    <property type="entry name" value="RVT_1"/>
    <property type="match status" value="1"/>
</dbReference>
<dbReference type="InterPro" id="IPR000477">
    <property type="entry name" value="RT_dom"/>
</dbReference>
<dbReference type="EMBL" id="JARK01000367">
    <property type="protein sequence ID" value="EYC37759.1"/>
    <property type="molecule type" value="Genomic_DNA"/>
</dbReference>
<name>A0A016WD41_9BILA</name>
<evidence type="ECO:0000259" key="1">
    <source>
        <dbReference type="PROSITE" id="PS50878"/>
    </source>
</evidence>
<dbReference type="InterPro" id="IPR043502">
    <property type="entry name" value="DNA/RNA_pol_sf"/>
</dbReference>
<dbReference type="Proteomes" id="UP000024635">
    <property type="component" value="Unassembled WGS sequence"/>
</dbReference>
<dbReference type="SUPFAM" id="SSF56672">
    <property type="entry name" value="DNA/RNA polymerases"/>
    <property type="match status" value="1"/>
</dbReference>
<dbReference type="CDD" id="cd01650">
    <property type="entry name" value="RT_nLTR_like"/>
    <property type="match status" value="1"/>
</dbReference>
<sequence>MAQEKVPMDWHQSTTDWQQSITIPIWKGKGNSADCTNYRPIRLLSHTMKIFELIIVRRIREVVQLSPNQHGFVLGSGTTDAIHAAHILIEKHREKEKPLHLAFLDLEKAFDRVPHGVIWYALRLHVIPEELLKWVQMLYVDHRRRPQALRLSFQ</sequence>
<dbReference type="OrthoDB" id="5858849at2759"/>
<dbReference type="AlphaFoldDB" id="A0A016WD41"/>
<dbReference type="PANTHER" id="PTHR19446">
    <property type="entry name" value="REVERSE TRANSCRIPTASES"/>
    <property type="match status" value="1"/>
</dbReference>
<evidence type="ECO:0000313" key="3">
    <source>
        <dbReference type="Proteomes" id="UP000024635"/>
    </source>
</evidence>
<organism evidence="2 3">
    <name type="scientific">Ancylostoma ceylanicum</name>
    <dbReference type="NCBI Taxonomy" id="53326"/>
    <lineage>
        <taxon>Eukaryota</taxon>
        <taxon>Metazoa</taxon>
        <taxon>Ecdysozoa</taxon>
        <taxon>Nematoda</taxon>
        <taxon>Chromadorea</taxon>
        <taxon>Rhabditida</taxon>
        <taxon>Rhabditina</taxon>
        <taxon>Rhabditomorpha</taxon>
        <taxon>Strongyloidea</taxon>
        <taxon>Ancylostomatidae</taxon>
        <taxon>Ancylostomatinae</taxon>
        <taxon>Ancylostoma</taxon>
    </lineage>
</organism>
<dbReference type="PROSITE" id="PS50878">
    <property type="entry name" value="RT_POL"/>
    <property type="match status" value="1"/>
</dbReference>
<reference evidence="3" key="1">
    <citation type="journal article" date="2015" name="Nat. Genet.">
        <title>The genome and transcriptome of the zoonotic hookworm Ancylostoma ceylanicum identify infection-specific gene families.</title>
        <authorList>
            <person name="Schwarz E.M."/>
            <person name="Hu Y."/>
            <person name="Antoshechkin I."/>
            <person name="Miller M.M."/>
            <person name="Sternberg P.W."/>
            <person name="Aroian R.V."/>
        </authorList>
    </citation>
    <scope>NUCLEOTIDE SEQUENCE</scope>
    <source>
        <strain evidence="3">HY135</strain>
    </source>
</reference>
<protein>
    <recommendedName>
        <fullName evidence="1">Reverse transcriptase domain-containing protein</fullName>
    </recommendedName>
</protein>
<evidence type="ECO:0000313" key="2">
    <source>
        <dbReference type="EMBL" id="EYC37759.1"/>
    </source>
</evidence>